<organism evidence="1 2">
    <name type="scientific">Colletotrichum spaethianum</name>
    <dbReference type="NCBI Taxonomy" id="700344"/>
    <lineage>
        <taxon>Eukaryota</taxon>
        <taxon>Fungi</taxon>
        <taxon>Dikarya</taxon>
        <taxon>Ascomycota</taxon>
        <taxon>Pezizomycotina</taxon>
        <taxon>Sordariomycetes</taxon>
        <taxon>Hypocreomycetidae</taxon>
        <taxon>Glomerellales</taxon>
        <taxon>Glomerellaceae</taxon>
        <taxon>Colletotrichum</taxon>
        <taxon>Colletotrichum spaethianum species complex</taxon>
    </lineage>
</organism>
<accession>A0AA37NWP2</accession>
<evidence type="ECO:0000313" key="1">
    <source>
        <dbReference type="EMBL" id="GKT41555.1"/>
    </source>
</evidence>
<dbReference type="RefSeq" id="XP_049123905.1">
    <property type="nucleotide sequence ID" value="XM_049267948.1"/>
</dbReference>
<dbReference type="EMBL" id="BQXU01000003">
    <property type="protein sequence ID" value="GKT41555.1"/>
    <property type="molecule type" value="Genomic_DNA"/>
</dbReference>
<dbReference type="GeneID" id="73322538"/>
<dbReference type="AlphaFoldDB" id="A0AA37NWP2"/>
<reference evidence="1 2" key="1">
    <citation type="submission" date="2022-03" db="EMBL/GenBank/DDBJ databases">
        <title>Genome data of Colletotrichum spp.</title>
        <authorList>
            <person name="Utami Y.D."/>
            <person name="Hiruma K."/>
        </authorList>
    </citation>
    <scope>NUCLEOTIDE SEQUENCE [LARGE SCALE GENOMIC DNA]</scope>
    <source>
        <strain evidence="1 2">MAFF 239500</strain>
    </source>
</reference>
<name>A0AA37NWP2_9PEZI</name>
<proteinExistence type="predicted"/>
<comment type="caution">
    <text evidence="1">The sequence shown here is derived from an EMBL/GenBank/DDBJ whole genome shotgun (WGS) entry which is preliminary data.</text>
</comment>
<protein>
    <submittedName>
        <fullName evidence="1">Uncharacterized protein</fullName>
    </submittedName>
</protein>
<sequence>MVHTSGDGRAFWVWKGVDLRTLRYVDIRKSLFDDVFEPLDPSTGGTCEAVPRGNASARDFCISPTMQ</sequence>
<gene>
    <name evidence="1" type="ORF">ColSpa_01736</name>
</gene>
<dbReference type="Proteomes" id="UP001055115">
    <property type="component" value="Unassembled WGS sequence"/>
</dbReference>
<evidence type="ECO:0000313" key="2">
    <source>
        <dbReference type="Proteomes" id="UP001055115"/>
    </source>
</evidence>
<keyword evidence="2" id="KW-1185">Reference proteome</keyword>